<evidence type="ECO:0000313" key="6">
    <source>
        <dbReference type="Proteomes" id="UP000663829"/>
    </source>
</evidence>
<protein>
    <submittedName>
        <fullName evidence="2">Uncharacterized protein</fullName>
    </submittedName>
</protein>
<evidence type="ECO:0000313" key="3">
    <source>
        <dbReference type="EMBL" id="CAF1213984.1"/>
    </source>
</evidence>
<accession>A0A814SNB7</accession>
<dbReference type="AlphaFoldDB" id="A0A814SNB7"/>
<evidence type="ECO:0000313" key="2">
    <source>
        <dbReference type="EMBL" id="CAF1150561.1"/>
    </source>
</evidence>
<reference evidence="2" key="1">
    <citation type="submission" date="2021-02" db="EMBL/GenBank/DDBJ databases">
        <authorList>
            <person name="Nowell W R."/>
        </authorList>
    </citation>
    <scope>NUCLEOTIDE SEQUENCE</scope>
</reference>
<organism evidence="2 6">
    <name type="scientific">Didymodactylos carnosus</name>
    <dbReference type="NCBI Taxonomy" id="1234261"/>
    <lineage>
        <taxon>Eukaryota</taxon>
        <taxon>Metazoa</taxon>
        <taxon>Spiralia</taxon>
        <taxon>Gnathifera</taxon>
        <taxon>Rotifera</taxon>
        <taxon>Eurotatoria</taxon>
        <taxon>Bdelloidea</taxon>
        <taxon>Philodinida</taxon>
        <taxon>Philodinidae</taxon>
        <taxon>Didymodactylos</taxon>
    </lineage>
</organism>
<name>A0A814SNB7_9BILA</name>
<evidence type="ECO:0000256" key="1">
    <source>
        <dbReference type="SAM" id="MobiDB-lite"/>
    </source>
</evidence>
<dbReference type="EMBL" id="CAJNOK010014880">
    <property type="protein sequence ID" value="CAF1213984.1"/>
    <property type="molecule type" value="Genomic_DNA"/>
</dbReference>
<dbReference type="Proteomes" id="UP000677228">
    <property type="component" value="Unassembled WGS sequence"/>
</dbReference>
<sequence length="192" mass="20729">MSEKLLSPSQPINFNRQSSDNGFELPYSPCEPGVFNFYRIHQGRKRTVFNDELDAPTLSALTPSIGKSSSSTPWSFFVDCVPNTNNNNAPNTMNSISKNTENVIKISTTTSSLSTSASSASLVSNSSIESNTSTSSVTPKSIHTASSSGTLTDLVRNAMHKGALSMIVDDHTRLHSSCLTQKELNHLVPQSM</sequence>
<dbReference type="Proteomes" id="UP000663829">
    <property type="component" value="Unassembled WGS sequence"/>
</dbReference>
<gene>
    <name evidence="2" type="ORF">GPM918_LOCUS21159</name>
    <name evidence="3" type="ORF">OVA965_LOCUS24593</name>
    <name evidence="4" type="ORF">SRO942_LOCUS21156</name>
    <name evidence="5" type="ORF">TMI583_LOCUS25313</name>
</gene>
<evidence type="ECO:0000313" key="5">
    <source>
        <dbReference type="EMBL" id="CAF4022698.1"/>
    </source>
</evidence>
<feature type="region of interest" description="Disordered" evidence="1">
    <location>
        <begin position="1"/>
        <end position="21"/>
    </location>
</feature>
<proteinExistence type="predicted"/>
<keyword evidence="6" id="KW-1185">Reference proteome</keyword>
<evidence type="ECO:0000313" key="4">
    <source>
        <dbReference type="EMBL" id="CAF3914121.1"/>
    </source>
</evidence>
<dbReference type="EMBL" id="CAJNOQ010006881">
    <property type="protein sequence ID" value="CAF1150561.1"/>
    <property type="molecule type" value="Genomic_DNA"/>
</dbReference>
<dbReference type="EMBL" id="CAJOBC010006881">
    <property type="protein sequence ID" value="CAF3914121.1"/>
    <property type="molecule type" value="Genomic_DNA"/>
</dbReference>
<comment type="caution">
    <text evidence="2">The sequence shown here is derived from an EMBL/GenBank/DDBJ whole genome shotgun (WGS) entry which is preliminary data.</text>
</comment>
<dbReference type="Proteomes" id="UP000681722">
    <property type="component" value="Unassembled WGS sequence"/>
</dbReference>
<feature type="compositionally biased region" description="Low complexity" evidence="1">
    <location>
        <begin position="124"/>
        <end position="138"/>
    </location>
</feature>
<feature type="compositionally biased region" description="Polar residues" evidence="1">
    <location>
        <begin position="7"/>
        <end position="21"/>
    </location>
</feature>
<feature type="region of interest" description="Disordered" evidence="1">
    <location>
        <begin position="124"/>
        <end position="146"/>
    </location>
</feature>
<dbReference type="EMBL" id="CAJOBA010036415">
    <property type="protein sequence ID" value="CAF4022698.1"/>
    <property type="molecule type" value="Genomic_DNA"/>
</dbReference>
<dbReference type="Proteomes" id="UP000682733">
    <property type="component" value="Unassembled WGS sequence"/>
</dbReference>